<dbReference type="PATRIC" id="fig|1317124.6.peg.3237"/>
<sequence>MDDMAYEYRKQARRARGYIALALSMLLLEVTAKTPVQMWVQIAIWVFLAMTLWRLVQNRSGHLLITNSRMEVFRNGRKLGTFPLARITAARVRRRVFGNDECMLVLADGRRAFLPPEAIPPAERLCEELHARGVPLA</sequence>
<evidence type="ECO:0000256" key="1">
    <source>
        <dbReference type="SAM" id="Phobius"/>
    </source>
</evidence>
<gene>
    <name evidence="2" type="ORF">DW2_16085</name>
</gene>
<feature type="transmembrane region" description="Helical" evidence="1">
    <location>
        <begin position="15"/>
        <end position="32"/>
    </location>
</feature>
<dbReference type="OrthoDB" id="7865381at2"/>
<proteinExistence type="predicted"/>
<organism evidence="2 3">
    <name type="scientific">Thioclava atlantica</name>
    <dbReference type="NCBI Taxonomy" id="1317124"/>
    <lineage>
        <taxon>Bacteria</taxon>
        <taxon>Pseudomonadati</taxon>
        <taxon>Pseudomonadota</taxon>
        <taxon>Alphaproteobacteria</taxon>
        <taxon>Rhodobacterales</taxon>
        <taxon>Paracoccaceae</taxon>
        <taxon>Thioclava</taxon>
    </lineage>
</organism>
<keyword evidence="1" id="KW-0812">Transmembrane</keyword>
<evidence type="ECO:0008006" key="4">
    <source>
        <dbReference type="Google" id="ProtNLM"/>
    </source>
</evidence>
<evidence type="ECO:0000313" key="3">
    <source>
        <dbReference type="Proteomes" id="UP000028607"/>
    </source>
</evidence>
<name>A0A085TSR6_9RHOB</name>
<dbReference type="eggNOG" id="ENOG5032MP0">
    <property type="taxonomic scope" value="Bacteria"/>
</dbReference>
<reference evidence="2 3" key="2">
    <citation type="journal article" date="2015" name="Antonie Van Leeuwenhoek">
        <title>Thioclava indica sp. nov., isolated from surface seawater of the Indian Ocean.</title>
        <authorList>
            <person name="Liu Y."/>
            <person name="Lai Q."/>
            <person name="Du J."/>
            <person name="Xu H."/>
            <person name="Jiang L."/>
            <person name="Shao Z."/>
        </authorList>
    </citation>
    <scope>NUCLEOTIDE SEQUENCE [LARGE SCALE GENOMIC DNA]</scope>
    <source>
        <strain evidence="2 3">13D2W-2</strain>
    </source>
</reference>
<reference evidence="3" key="1">
    <citation type="submission" date="2013-04" db="EMBL/GenBank/DDBJ databases">
        <title>Thioclava sp. 13D2W-2 Genome Sequencing.</title>
        <authorList>
            <person name="Lai Q."/>
            <person name="Li G."/>
            <person name="Shao Z."/>
        </authorList>
    </citation>
    <scope>NUCLEOTIDE SEQUENCE [LARGE SCALE GENOMIC DNA]</scope>
    <source>
        <strain evidence="3">13D2W-2</strain>
    </source>
</reference>
<dbReference type="AlphaFoldDB" id="A0A085TSR6"/>
<keyword evidence="1" id="KW-0472">Membrane</keyword>
<keyword evidence="3" id="KW-1185">Reference proteome</keyword>
<dbReference type="EMBL" id="AQRC01000015">
    <property type="protein sequence ID" value="KFE33763.1"/>
    <property type="molecule type" value="Genomic_DNA"/>
</dbReference>
<keyword evidence="1" id="KW-1133">Transmembrane helix</keyword>
<accession>A0A085TSR6</accession>
<protein>
    <recommendedName>
        <fullName evidence="4">PH domain-containing protein</fullName>
    </recommendedName>
</protein>
<dbReference type="RefSeq" id="WP_038148116.1">
    <property type="nucleotide sequence ID" value="NZ_AQRC01000015.1"/>
</dbReference>
<dbReference type="Proteomes" id="UP000028607">
    <property type="component" value="Unassembled WGS sequence"/>
</dbReference>
<comment type="caution">
    <text evidence="2">The sequence shown here is derived from an EMBL/GenBank/DDBJ whole genome shotgun (WGS) entry which is preliminary data.</text>
</comment>
<feature type="transmembrane region" description="Helical" evidence="1">
    <location>
        <begin position="38"/>
        <end position="56"/>
    </location>
</feature>
<evidence type="ECO:0000313" key="2">
    <source>
        <dbReference type="EMBL" id="KFE33763.1"/>
    </source>
</evidence>
<dbReference type="STRING" id="1317124.DW2_16085"/>